<keyword evidence="4 10" id="KW-0808">Transferase</keyword>
<dbReference type="Proteomes" id="UP000728185">
    <property type="component" value="Unassembled WGS sequence"/>
</dbReference>
<keyword evidence="5 10" id="KW-0660">Purine salvage</keyword>
<keyword evidence="7 10" id="KW-0418">Kinase</keyword>
<dbReference type="OrthoDB" id="432447at2759"/>
<comment type="caution">
    <text evidence="12">The sequence shown here is derived from an EMBL/GenBank/DDBJ whole genome shotgun (WGS) entry which is preliminary data.</text>
</comment>
<dbReference type="InterPro" id="IPR001805">
    <property type="entry name" value="Adenokinase"/>
</dbReference>
<dbReference type="AlphaFoldDB" id="A0A8E0RY58"/>
<dbReference type="InterPro" id="IPR029056">
    <property type="entry name" value="Ribokinase-like"/>
</dbReference>
<evidence type="ECO:0000256" key="3">
    <source>
        <dbReference type="ARBA" id="ARBA00012119"/>
    </source>
</evidence>
<keyword evidence="10" id="KW-0460">Magnesium</keyword>
<dbReference type="SUPFAM" id="SSF53613">
    <property type="entry name" value="Ribokinase-like"/>
    <property type="match status" value="1"/>
</dbReference>
<evidence type="ECO:0000313" key="13">
    <source>
        <dbReference type="Proteomes" id="UP000728185"/>
    </source>
</evidence>
<evidence type="ECO:0000259" key="11">
    <source>
        <dbReference type="Pfam" id="PF00294"/>
    </source>
</evidence>
<keyword evidence="13" id="KW-1185">Reference proteome</keyword>
<dbReference type="EC" id="2.7.1.20" evidence="3 10"/>
<dbReference type="EMBL" id="LUCM01004418">
    <property type="protein sequence ID" value="KAA0194362.1"/>
    <property type="molecule type" value="Genomic_DNA"/>
</dbReference>
<comment type="catalytic activity">
    <reaction evidence="10">
        <text>adenosine + ATP = AMP + ADP + H(+)</text>
        <dbReference type="Rhea" id="RHEA:20824"/>
        <dbReference type="ChEBI" id="CHEBI:15378"/>
        <dbReference type="ChEBI" id="CHEBI:16335"/>
        <dbReference type="ChEBI" id="CHEBI:30616"/>
        <dbReference type="ChEBI" id="CHEBI:456215"/>
        <dbReference type="ChEBI" id="CHEBI:456216"/>
        <dbReference type="EC" id="2.7.1.20"/>
    </reaction>
</comment>
<comment type="similarity">
    <text evidence="2 10">Belongs to the carbohydrate kinase PfkB family.</text>
</comment>
<dbReference type="PANTHER" id="PTHR45769:SF3">
    <property type="entry name" value="ADENOSINE KINASE"/>
    <property type="match status" value="1"/>
</dbReference>
<evidence type="ECO:0000256" key="10">
    <source>
        <dbReference type="RuleBase" id="RU368116"/>
    </source>
</evidence>
<dbReference type="GO" id="GO:0004001">
    <property type="term" value="F:adenosine kinase activity"/>
    <property type="evidence" value="ECO:0007669"/>
    <property type="project" value="UniProtKB-UniRule"/>
</dbReference>
<comment type="subunit">
    <text evidence="10">Monomer.</text>
</comment>
<comment type="subcellular location">
    <subcellularLocation>
        <location evidence="10">Nucleus</location>
    </subcellularLocation>
</comment>
<comment type="function">
    <text evidence="10">ATP dependent phosphorylation of adenosine and other related nucleoside analogs to monophosphate derivatives.</text>
</comment>
<evidence type="ECO:0000256" key="8">
    <source>
        <dbReference type="ARBA" id="ARBA00022840"/>
    </source>
</evidence>
<dbReference type="InterPro" id="IPR002173">
    <property type="entry name" value="Carboh/pur_kinase_PfkB_CS"/>
</dbReference>
<gene>
    <name evidence="12" type="ORF">FBUS_07045</name>
</gene>
<dbReference type="GO" id="GO:0005829">
    <property type="term" value="C:cytosol"/>
    <property type="evidence" value="ECO:0007669"/>
    <property type="project" value="TreeGrafter"/>
</dbReference>
<evidence type="ECO:0000256" key="5">
    <source>
        <dbReference type="ARBA" id="ARBA00022726"/>
    </source>
</evidence>
<evidence type="ECO:0000256" key="1">
    <source>
        <dbReference type="ARBA" id="ARBA00004801"/>
    </source>
</evidence>
<dbReference type="GO" id="GO:0006144">
    <property type="term" value="P:purine nucleobase metabolic process"/>
    <property type="evidence" value="ECO:0007669"/>
    <property type="project" value="TreeGrafter"/>
</dbReference>
<dbReference type="CDD" id="cd01168">
    <property type="entry name" value="adenosine_kinase"/>
    <property type="match status" value="1"/>
</dbReference>
<keyword evidence="6 10" id="KW-0547">Nucleotide-binding</keyword>
<dbReference type="GO" id="GO:0005524">
    <property type="term" value="F:ATP binding"/>
    <property type="evidence" value="ECO:0007669"/>
    <property type="project" value="UniProtKB-UniRule"/>
</dbReference>
<comment type="pathway">
    <text evidence="1 10">Purine metabolism; AMP biosynthesis via salvage pathway; AMP from adenosine: step 1/1.</text>
</comment>
<evidence type="ECO:0000256" key="2">
    <source>
        <dbReference type="ARBA" id="ARBA00010688"/>
    </source>
</evidence>
<evidence type="ECO:0000256" key="4">
    <source>
        <dbReference type="ARBA" id="ARBA00022679"/>
    </source>
</evidence>
<comment type="cofactor">
    <cofactor evidence="10">
        <name>Mg(2+)</name>
        <dbReference type="ChEBI" id="CHEBI:18420"/>
    </cofactor>
    <text evidence="10">Binds 3 Mg(2+) ions per subunit.</text>
</comment>
<proteinExistence type="inferred from homology"/>
<dbReference type="Gene3D" id="3.40.1190.20">
    <property type="match status" value="1"/>
</dbReference>
<dbReference type="Gene3D" id="3.30.1110.10">
    <property type="match status" value="1"/>
</dbReference>
<dbReference type="GO" id="GO:0005634">
    <property type="term" value="C:nucleus"/>
    <property type="evidence" value="ECO:0007669"/>
    <property type="project" value="UniProtKB-SubCell"/>
</dbReference>
<organism evidence="12 13">
    <name type="scientific">Fasciolopsis buskii</name>
    <dbReference type="NCBI Taxonomy" id="27845"/>
    <lineage>
        <taxon>Eukaryota</taxon>
        <taxon>Metazoa</taxon>
        <taxon>Spiralia</taxon>
        <taxon>Lophotrochozoa</taxon>
        <taxon>Platyhelminthes</taxon>
        <taxon>Trematoda</taxon>
        <taxon>Digenea</taxon>
        <taxon>Plagiorchiida</taxon>
        <taxon>Echinostomata</taxon>
        <taxon>Echinostomatoidea</taxon>
        <taxon>Fasciolidae</taxon>
        <taxon>Fasciolopsis</taxon>
    </lineage>
</organism>
<name>A0A8E0RY58_9TREM</name>
<dbReference type="PANTHER" id="PTHR45769">
    <property type="entry name" value="ADENOSINE KINASE"/>
    <property type="match status" value="1"/>
</dbReference>
<dbReference type="PRINTS" id="PR00989">
    <property type="entry name" value="ADENOKINASE"/>
</dbReference>
<reference evidence="12" key="1">
    <citation type="submission" date="2019-05" db="EMBL/GenBank/DDBJ databases">
        <title>Annotation for the trematode Fasciolopsis buski.</title>
        <authorList>
            <person name="Choi Y.-J."/>
        </authorList>
    </citation>
    <scope>NUCLEOTIDE SEQUENCE</scope>
    <source>
        <strain evidence="12">HT</strain>
        <tissue evidence="12">Whole worm</tissue>
    </source>
</reference>
<dbReference type="GO" id="GO:0044209">
    <property type="term" value="P:AMP salvage"/>
    <property type="evidence" value="ECO:0007669"/>
    <property type="project" value="UniProtKB-UniRule"/>
</dbReference>
<keyword evidence="10" id="KW-0539">Nucleus</keyword>
<keyword evidence="8 10" id="KW-0067">ATP-binding</keyword>
<dbReference type="Pfam" id="PF00294">
    <property type="entry name" value="PfkB"/>
    <property type="match status" value="1"/>
</dbReference>
<accession>A0A8E0RY58</accession>
<evidence type="ECO:0000256" key="6">
    <source>
        <dbReference type="ARBA" id="ARBA00022741"/>
    </source>
</evidence>
<dbReference type="InterPro" id="IPR011611">
    <property type="entry name" value="PfkB_dom"/>
</dbReference>
<feature type="domain" description="Carbohydrate kinase PfkB" evidence="11">
    <location>
        <begin position="37"/>
        <end position="339"/>
    </location>
</feature>
<evidence type="ECO:0000256" key="9">
    <source>
        <dbReference type="PIRSR" id="PIRSR601805-1"/>
    </source>
</evidence>
<evidence type="ECO:0000313" key="12">
    <source>
        <dbReference type="EMBL" id="KAA0194362.1"/>
    </source>
</evidence>
<dbReference type="PROSITE" id="PS00584">
    <property type="entry name" value="PFKB_KINASES_2"/>
    <property type="match status" value="1"/>
</dbReference>
<sequence length="348" mass="38330">MTTVPEGFVLGMGNPLLDMQATVDELTLHKYQLNPDDAILAEDRHMPLYEEMKKYPTIEYLAGGATLNTIKMIQWILDRPQACTYIGCISEDEAGQILKSECEKLKLRAKFQFSTDGVSTGKCAVLLNDKNRSMVTHLGASKELSMEHVQNPDTWCCVEKAQVYYIAVSVLFPSITIYSRAIAQHAFKKGKLFCFNLSAPFLPSFFTEQIDSIIPFVDVLFCNSEEAGAYAAKRGWDQKPIAEIARLIASLPRPSPTGNRRMVIVTQAKKPILLALSGENEVRSYPVPELASNLIVDTNGAGDALAAGFIADYIVSESVDSAVSCGMKAARYIIQKSGFCLGPRADYM</sequence>
<dbReference type="UniPathway" id="UPA00588">
    <property type="reaction ID" value="UER00659"/>
</dbReference>
<dbReference type="GO" id="GO:0006166">
    <property type="term" value="P:purine ribonucleoside salvage"/>
    <property type="evidence" value="ECO:0007669"/>
    <property type="project" value="UniProtKB-KW"/>
</dbReference>
<protein>
    <recommendedName>
        <fullName evidence="3 10">Adenosine kinase</fullName>
        <shortName evidence="10">AK</shortName>
        <ecNumber evidence="3 10">2.7.1.20</ecNumber>
    </recommendedName>
    <alternativeName>
        <fullName evidence="10">Adenosine 5'-phosphotransferase</fullName>
    </alternativeName>
</protein>
<feature type="active site" description="Proton acceptor" evidence="9">
    <location>
        <position position="303"/>
    </location>
</feature>
<evidence type="ECO:0000256" key="7">
    <source>
        <dbReference type="ARBA" id="ARBA00022777"/>
    </source>
</evidence>